<feature type="compositionally biased region" description="Low complexity" evidence="1">
    <location>
        <begin position="26"/>
        <end position="45"/>
    </location>
</feature>
<evidence type="ECO:0000256" key="2">
    <source>
        <dbReference type="SAM" id="SignalP"/>
    </source>
</evidence>
<dbReference type="SUPFAM" id="SSF55486">
    <property type="entry name" value="Metalloproteases ('zincins'), catalytic domain"/>
    <property type="match status" value="1"/>
</dbReference>
<feature type="domain" description="Peptidase M6-like" evidence="3">
    <location>
        <begin position="92"/>
        <end position="404"/>
    </location>
</feature>
<dbReference type="PANTHER" id="PTHR41775:SF1">
    <property type="entry name" value="PEPTIDASE M6-LIKE DOMAIN-CONTAINING PROTEIN"/>
    <property type="match status" value="1"/>
</dbReference>
<keyword evidence="6" id="KW-1185">Reference proteome</keyword>
<protein>
    <submittedName>
        <fullName evidence="5">Immune inhibitor A</fullName>
        <ecNumber evidence="5">3.4.24.-</ecNumber>
    </submittedName>
</protein>
<comment type="caution">
    <text evidence="5">The sequence shown here is derived from an EMBL/GenBank/DDBJ whole genome shotgun (WGS) entry which is preliminary data.</text>
</comment>
<reference evidence="5 6" key="1">
    <citation type="submission" date="2020-10" db="EMBL/GenBank/DDBJ databases">
        <title>Sequencing the genomes of 1000 actinobacteria strains.</title>
        <authorList>
            <person name="Klenk H.-P."/>
        </authorList>
    </citation>
    <scope>NUCLEOTIDE SEQUENCE [LARGE SCALE GENOMIC DNA]</scope>
    <source>
        <strain evidence="5 6">DSM 43748</strain>
    </source>
</reference>
<sequence length="775" mass="85254">MRKLTAMLVIGLTGTVLGASALPGLASADPTPTPTPSTKVTATPPGEGRHQEDVLNPIAVQERALRDKAMEQVLSSPKVSARASGPVKVGDQYVELALERKDKIFTVLAEFGDKIDNQTLHNGQIRYGGVPGPLHNQIPKPQRSYDNHTLWQLDFNRAYYQDIYFNDAEGANSLRNFYRLQSSGRYDVDGYVSDWVKVPYNESRYGTPRCDSGLDCDTPLFDFVKDSANAWYDAERAKGRSVEDITAELKSFDVWDRYDYDFDGNFDEPDGYLDRFQVIHAGVDQTWGGGAQGADALWAVSHDAFWNLRGHSGPAGNLRGGTQIGDTGIWVGKFLTAGENSGVGLIAHEYGHDLGLPDLYDGGGSNSVEFWSLMSSGSYLGKKNGQTGEFPGDLDAWSKLRLGWLSHDRAKAATASTHTLGVSSYNTADPQAVIVDLPPHTVTTELVDPAQGSFQWWSGKGDYLNETLTRELDLTGLTTAKLDAKVWYQIEQDFDYLYAEVSEDGKLWQPIGGTAGGQPIPSVDGVPGITGRSGWTDLSLPLDAYAGKKVQFRFRYFTDTNTVENGFLIDSITGVVQDDVEGGDNGWTAVGFSRTGKTGKKDHPRAYIAENRRYTGYGAYLKTGPYSAGFSNDPARREIYEHYPYQDGLLIWLWDTSYTDNATRNHVGEGMILPIDARAVPLLWKDYTRVNSRIQVFDSPFGLTPTDRVALHKDGAKTIFPSLPGVSSFNDRTGVYWYSTNPQQGVIPPDTNTRIDVVKEANRGLRTTIKVGPAS</sequence>
<dbReference type="NCBIfam" id="TIGR03296">
    <property type="entry name" value="M6dom_TIGR03296"/>
    <property type="match status" value="1"/>
</dbReference>
<dbReference type="InterPro" id="IPR048665">
    <property type="entry name" value="InhA-like_VEG"/>
</dbReference>
<gene>
    <name evidence="5" type="ORF">H4W81_000239</name>
</gene>
<dbReference type="Pfam" id="PF05547">
    <property type="entry name" value="Peptidase_M6"/>
    <property type="match status" value="1"/>
</dbReference>
<dbReference type="RefSeq" id="WP_192773080.1">
    <property type="nucleotide sequence ID" value="NZ_BAAASY010000019.1"/>
</dbReference>
<dbReference type="PIRSF" id="PIRSF007519">
    <property type="entry name" value="Protease_InhA"/>
    <property type="match status" value="1"/>
</dbReference>
<dbReference type="InterPro" id="IPR008757">
    <property type="entry name" value="Peptidase_M6-like_domain"/>
</dbReference>
<dbReference type="InterPro" id="IPR012300">
    <property type="entry name" value="Pept_M6_InhA"/>
</dbReference>
<keyword evidence="5" id="KW-0378">Hydrolase</keyword>
<feature type="region of interest" description="Disordered" evidence="1">
    <location>
        <begin position="26"/>
        <end position="52"/>
    </location>
</feature>
<dbReference type="Pfam" id="PF20774">
    <property type="entry name" value="InhA-like_VEG"/>
    <property type="match status" value="1"/>
</dbReference>
<feature type="domain" description="Immune inhibitor A-like metallopeptidase VEG" evidence="4">
    <location>
        <begin position="605"/>
        <end position="764"/>
    </location>
</feature>
<feature type="signal peptide" evidence="2">
    <location>
        <begin position="1"/>
        <end position="21"/>
    </location>
</feature>
<dbReference type="EMBL" id="JADBEF010000001">
    <property type="protein sequence ID" value="MBE1557460.1"/>
    <property type="molecule type" value="Genomic_DNA"/>
</dbReference>
<proteinExistence type="predicted"/>
<keyword evidence="2" id="KW-0732">Signal</keyword>
<dbReference type="PANTHER" id="PTHR41775">
    <property type="entry name" value="SECRETED PROTEIN-RELATED"/>
    <property type="match status" value="1"/>
</dbReference>
<dbReference type="Proteomes" id="UP000661607">
    <property type="component" value="Unassembled WGS sequence"/>
</dbReference>
<evidence type="ECO:0000256" key="1">
    <source>
        <dbReference type="SAM" id="MobiDB-lite"/>
    </source>
</evidence>
<dbReference type="GO" id="GO:0016787">
    <property type="term" value="F:hydrolase activity"/>
    <property type="evidence" value="ECO:0007669"/>
    <property type="project" value="UniProtKB-KW"/>
</dbReference>
<evidence type="ECO:0000313" key="5">
    <source>
        <dbReference type="EMBL" id="MBE1557460.1"/>
    </source>
</evidence>
<feature type="chain" id="PRO_5047366863" evidence="2">
    <location>
        <begin position="22"/>
        <end position="775"/>
    </location>
</feature>
<name>A0ABR9K6N6_9ACTN</name>
<evidence type="ECO:0000259" key="3">
    <source>
        <dbReference type="Pfam" id="PF05547"/>
    </source>
</evidence>
<organism evidence="5 6">
    <name type="scientific">Nonomuraea africana</name>
    <dbReference type="NCBI Taxonomy" id="46171"/>
    <lineage>
        <taxon>Bacteria</taxon>
        <taxon>Bacillati</taxon>
        <taxon>Actinomycetota</taxon>
        <taxon>Actinomycetes</taxon>
        <taxon>Streptosporangiales</taxon>
        <taxon>Streptosporangiaceae</taxon>
        <taxon>Nonomuraea</taxon>
    </lineage>
</organism>
<evidence type="ECO:0000313" key="6">
    <source>
        <dbReference type="Proteomes" id="UP000661607"/>
    </source>
</evidence>
<evidence type="ECO:0000259" key="4">
    <source>
        <dbReference type="Pfam" id="PF20774"/>
    </source>
</evidence>
<dbReference type="Pfam" id="PF20773">
    <property type="entry name" value="InhA-like_MAM"/>
    <property type="match status" value="1"/>
</dbReference>
<dbReference type="EC" id="3.4.24.-" evidence="5"/>
<accession>A0ABR9K6N6</accession>